<evidence type="ECO:0000256" key="9">
    <source>
        <dbReference type="ARBA" id="ARBA00023237"/>
    </source>
</evidence>
<keyword evidence="3 10" id="KW-1134">Transmembrane beta strand</keyword>
<evidence type="ECO:0000313" key="15">
    <source>
        <dbReference type="EMBL" id="GAA4913895.1"/>
    </source>
</evidence>
<comment type="similarity">
    <text evidence="10 11">Belongs to the TonB-dependent receptor family.</text>
</comment>
<dbReference type="InterPro" id="IPR037066">
    <property type="entry name" value="Plug_dom_sf"/>
</dbReference>
<dbReference type="Pfam" id="PF00593">
    <property type="entry name" value="TonB_dep_Rec_b-barrel"/>
    <property type="match status" value="1"/>
</dbReference>
<evidence type="ECO:0000259" key="13">
    <source>
        <dbReference type="Pfam" id="PF00593"/>
    </source>
</evidence>
<feature type="domain" description="TonB-dependent receptor-like beta-barrel" evidence="13">
    <location>
        <begin position="207"/>
        <end position="639"/>
    </location>
</feature>
<evidence type="ECO:0000256" key="3">
    <source>
        <dbReference type="ARBA" id="ARBA00022452"/>
    </source>
</evidence>
<keyword evidence="5 12" id="KW-0732">Signal</keyword>
<organism evidence="15 16">
    <name type="scientific">Mucilaginibacter defluvii</name>
    <dbReference type="NCBI Taxonomy" id="1196019"/>
    <lineage>
        <taxon>Bacteria</taxon>
        <taxon>Pseudomonadati</taxon>
        <taxon>Bacteroidota</taxon>
        <taxon>Sphingobacteriia</taxon>
        <taxon>Sphingobacteriales</taxon>
        <taxon>Sphingobacteriaceae</taxon>
        <taxon>Mucilaginibacter</taxon>
    </lineage>
</organism>
<reference evidence="16" key="1">
    <citation type="journal article" date="2019" name="Int. J. Syst. Evol. Microbiol.">
        <title>The Global Catalogue of Microorganisms (GCM) 10K type strain sequencing project: providing services to taxonomists for standard genome sequencing and annotation.</title>
        <authorList>
            <consortium name="The Broad Institute Genomics Platform"/>
            <consortium name="The Broad Institute Genome Sequencing Center for Infectious Disease"/>
            <person name="Wu L."/>
            <person name="Ma J."/>
        </authorList>
    </citation>
    <scope>NUCLEOTIDE SEQUENCE [LARGE SCALE GENOMIC DNA]</scope>
    <source>
        <strain evidence="16">JCM 18283</strain>
    </source>
</reference>
<dbReference type="PANTHER" id="PTHR30069:SF29">
    <property type="entry name" value="HEMOGLOBIN AND HEMOGLOBIN-HAPTOGLOBIN-BINDING PROTEIN 1-RELATED"/>
    <property type="match status" value="1"/>
</dbReference>
<dbReference type="InterPro" id="IPR036942">
    <property type="entry name" value="Beta-barrel_TonB_sf"/>
</dbReference>
<evidence type="ECO:0000256" key="5">
    <source>
        <dbReference type="ARBA" id="ARBA00022729"/>
    </source>
</evidence>
<name>A0ABP9FS56_9SPHI</name>
<comment type="caution">
    <text evidence="15">The sequence shown here is derived from an EMBL/GenBank/DDBJ whole genome shotgun (WGS) entry which is preliminary data.</text>
</comment>
<evidence type="ECO:0000256" key="8">
    <source>
        <dbReference type="ARBA" id="ARBA00023170"/>
    </source>
</evidence>
<dbReference type="PANTHER" id="PTHR30069">
    <property type="entry name" value="TONB-DEPENDENT OUTER MEMBRANE RECEPTOR"/>
    <property type="match status" value="1"/>
</dbReference>
<comment type="subcellular location">
    <subcellularLocation>
        <location evidence="1 10">Cell outer membrane</location>
        <topology evidence="1 10">Multi-pass membrane protein</topology>
    </subcellularLocation>
</comment>
<evidence type="ECO:0000256" key="12">
    <source>
        <dbReference type="SAM" id="SignalP"/>
    </source>
</evidence>
<evidence type="ECO:0000259" key="14">
    <source>
        <dbReference type="Pfam" id="PF07715"/>
    </source>
</evidence>
<evidence type="ECO:0000256" key="11">
    <source>
        <dbReference type="RuleBase" id="RU003357"/>
    </source>
</evidence>
<sequence length="666" mass="74854">MLNKNIFALNAIAFFILGFSQNTLAQSDSVKNLQEVHIQGITSGVLKSATPVQAITSADFSRYSAFSVADAVRNFSGVAVRDYGGIGGLKTVSVRSMGAGYTSVLYDGIPINDAQTGQVDLGRFNLLNLQEIILYTGQPINLSLPARSYANSAVLSLITKQPQLSVEKPYGITAGVRAGSFSLINPYVQWQQRLSNNWSAVLNASTQKANGNYKFKDNFGGRDTIGRRVNSDVSTQQIDWGVYYSKDDSTTFRLQFNYISSDRGLPGPVILNAVYQDQHLLNQDAFVQAVYDRIWQSSLHLLLTAKASHNYQHYTDASFLNNNGGANEHYTQRELYQSATLSYKPFNNWEISYGTDASFTDMDIDVYRYAFPKRLSLYNVLASNLKTGRFGFQASLLSMYINDDAETNTAAKSKSALSPTLVASFEAIKNGELLFRAFYKDVYRYPNLSEQYYYAVQPRNLQPEQSRQFNAGAVYTKNFDSFTEYFLASVDGYYYKVTNKIFSFPGRSAEILSVRNIGKVDIRGLDLNLKTRFKPVNGYAGLLSLAYTYQRAIDISNPGDSFYKDQIPYTPKHTLALNAGVRHNGVGLFYNHIFSSSRYYLSNNRPEYYVPAYHVSDLSLTYNFKLLKKQFYTAVEVNNAFNSNYVIVKGYPMPPRSLRLTLQLTI</sequence>
<evidence type="ECO:0000256" key="4">
    <source>
        <dbReference type="ARBA" id="ARBA00022692"/>
    </source>
</evidence>
<feature type="domain" description="TonB-dependent receptor plug" evidence="14">
    <location>
        <begin position="47"/>
        <end position="137"/>
    </location>
</feature>
<dbReference type="EMBL" id="BAABJI010000002">
    <property type="protein sequence ID" value="GAA4913895.1"/>
    <property type="molecule type" value="Genomic_DNA"/>
</dbReference>
<dbReference type="Pfam" id="PF07715">
    <property type="entry name" value="Plug"/>
    <property type="match status" value="1"/>
</dbReference>
<dbReference type="Gene3D" id="2.170.130.10">
    <property type="entry name" value="TonB-dependent receptor, plug domain"/>
    <property type="match status" value="1"/>
</dbReference>
<keyword evidence="9 10" id="KW-0998">Cell outer membrane</keyword>
<keyword evidence="7 10" id="KW-0472">Membrane</keyword>
<evidence type="ECO:0000256" key="10">
    <source>
        <dbReference type="PROSITE-ProRule" id="PRU01360"/>
    </source>
</evidence>
<dbReference type="InterPro" id="IPR000531">
    <property type="entry name" value="Beta-barrel_TonB"/>
</dbReference>
<gene>
    <name evidence="15" type="ORF">GCM10023313_16490</name>
</gene>
<evidence type="ECO:0000256" key="1">
    <source>
        <dbReference type="ARBA" id="ARBA00004571"/>
    </source>
</evidence>
<evidence type="ECO:0000256" key="7">
    <source>
        <dbReference type="ARBA" id="ARBA00023136"/>
    </source>
</evidence>
<feature type="chain" id="PRO_5045667451" evidence="12">
    <location>
        <begin position="26"/>
        <end position="666"/>
    </location>
</feature>
<dbReference type="Proteomes" id="UP001501436">
    <property type="component" value="Unassembled WGS sequence"/>
</dbReference>
<accession>A0ABP9FS56</accession>
<dbReference type="PROSITE" id="PS52016">
    <property type="entry name" value="TONB_DEPENDENT_REC_3"/>
    <property type="match status" value="1"/>
</dbReference>
<dbReference type="InterPro" id="IPR012910">
    <property type="entry name" value="Plug_dom"/>
</dbReference>
<keyword evidence="16" id="KW-1185">Reference proteome</keyword>
<protein>
    <submittedName>
        <fullName evidence="15">TonB-dependent receptor</fullName>
    </submittedName>
</protein>
<keyword evidence="8 15" id="KW-0675">Receptor</keyword>
<evidence type="ECO:0000313" key="16">
    <source>
        <dbReference type="Proteomes" id="UP001501436"/>
    </source>
</evidence>
<evidence type="ECO:0000256" key="6">
    <source>
        <dbReference type="ARBA" id="ARBA00023077"/>
    </source>
</evidence>
<keyword evidence="4 10" id="KW-0812">Transmembrane</keyword>
<feature type="signal peptide" evidence="12">
    <location>
        <begin position="1"/>
        <end position="25"/>
    </location>
</feature>
<dbReference type="RefSeq" id="WP_345330578.1">
    <property type="nucleotide sequence ID" value="NZ_BAABJI010000002.1"/>
</dbReference>
<keyword evidence="6 11" id="KW-0798">TonB box</keyword>
<proteinExistence type="inferred from homology"/>
<evidence type="ECO:0000256" key="2">
    <source>
        <dbReference type="ARBA" id="ARBA00022448"/>
    </source>
</evidence>
<keyword evidence="2 10" id="KW-0813">Transport</keyword>
<dbReference type="Gene3D" id="2.40.170.20">
    <property type="entry name" value="TonB-dependent receptor, beta-barrel domain"/>
    <property type="match status" value="1"/>
</dbReference>
<dbReference type="SUPFAM" id="SSF56935">
    <property type="entry name" value="Porins"/>
    <property type="match status" value="1"/>
</dbReference>
<dbReference type="InterPro" id="IPR039426">
    <property type="entry name" value="TonB-dep_rcpt-like"/>
</dbReference>